<feature type="region of interest" description="Disordered" evidence="9">
    <location>
        <begin position="3475"/>
        <end position="3526"/>
    </location>
</feature>
<keyword evidence="6" id="KW-0009">Actin-binding</keyword>
<dbReference type="FunFam" id="1.20.58.60:FF:000375">
    <property type="entry name" value="Spectrin, beta, non-erythrocytic 5"/>
    <property type="match status" value="1"/>
</dbReference>
<dbReference type="Pfam" id="PF00169">
    <property type="entry name" value="PH"/>
    <property type="match status" value="1"/>
</dbReference>
<comment type="subcellular location">
    <subcellularLocation>
        <location evidence="1">Cytoplasm</location>
        <location evidence="1">Cytoskeleton</location>
    </subcellularLocation>
</comment>
<dbReference type="SMART" id="SM00233">
    <property type="entry name" value="PH"/>
    <property type="match status" value="1"/>
</dbReference>
<evidence type="ECO:0000256" key="1">
    <source>
        <dbReference type="ARBA" id="ARBA00004245"/>
    </source>
</evidence>
<feature type="non-terminal residue" evidence="12">
    <location>
        <position position="1"/>
    </location>
</feature>
<feature type="compositionally biased region" description="Basic and acidic residues" evidence="9">
    <location>
        <begin position="3563"/>
        <end position="3572"/>
    </location>
</feature>
<feature type="non-terminal residue" evidence="12">
    <location>
        <position position="3884"/>
    </location>
</feature>
<accession>A0A7K4YGK6</accession>
<gene>
    <name evidence="12" type="primary">Sptbn5</name>
    <name evidence="12" type="ORF">BUCABY_R01499</name>
</gene>
<feature type="coiled-coil region" evidence="8">
    <location>
        <begin position="1984"/>
        <end position="2022"/>
    </location>
</feature>
<feature type="domain" description="PH" evidence="10">
    <location>
        <begin position="3679"/>
        <end position="3787"/>
    </location>
</feature>
<evidence type="ECO:0000313" key="13">
    <source>
        <dbReference type="Proteomes" id="UP000551127"/>
    </source>
</evidence>
<dbReference type="GO" id="GO:0005856">
    <property type="term" value="C:cytoskeleton"/>
    <property type="evidence" value="ECO:0007669"/>
    <property type="project" value="UniProtKB-SubCell"/>
</dbReference>
<keyword evidence="8" id="KW-0175">Coiled coil</keyword>
<keyword evidence="5" id="KW-0677">Repeat</keyword>
<evidence type="ECO:0000259" key="10">
    <source>
        <dbReference type="PROSITE" id="PS50003"/>
    </source>
</evidence>
<dbReference type="FunFam" id="1.20.58.60:FF:000145">
    <property type="entry name" value="Spectrin beta chain, non-erythrocytic"/>
    <property type="match status" value="1"/>
</dbReference>
<comment type="similarity">
    <text evidence="2">Belongs to the spectrin family.</text>
</comment>
<dbReference type="Gene3D" id="1.10.418.10">
    <property type="entry name" value="Calponin-like domain"/>
    <property type="match status" value="2"/>
</dbReference>
<dbReference type="GO" id="GO:0005737">
    <property type="term" value="C:cytoplasm"/>
    <property type="evidence" value="ECO:0007669"/>
    <property type="project" value="UniProtKB-ARBA"/>
</dbReference>
<dbReference type="PANTHER" id="PTHR11915">
    <property type="entry name" value="SPECTRIN/FILAMIN RELATED CYTOSKELETAL PROTEIN"/>
    <property type="match status" value="1"/>
</dbReference>
<dbReference type="Pfam" id="PF00307">
    <property type="entry name" value="CH"/>
    <property type="match status" value="2"/>
</dbReference>
<dbReference type="FunFam" id="1.10.418.10:FF:000043">
    <property type="entry name" value="Spectrin beta chain, non-erythrocytic"/>
    <property type="match status" value="1"/>
</dbReference>
<feature type="coiled-coil region" evidence="8">
    <location>
        <begin position="1528"/>
        <end position="1555"/>
    </location>
</feature>
<dbReference type="FunFam" id="1.20.58.60:FF:000553">
    <property type="entry name" value="Spectrin, beta, non-erythrocytic 5"/>
    <property type="match status" value="1"/>
</dbReference>
<dbReference type="FunFam" id="1.20.58.60:FF:000355">
    <property type="entry name" value="Spectrin, beta, non-erythrocytic 5"/>
    <property type="match status" value="1"/>
</dbReference>
<dbReference type="PROSITE" id="PS00019">
    <property type="entry name" value="ACTININ_1"/>
    <property type="match status" value="1"/>
</dbReference>
<feature type="compositionally biased region" description="Polar residues" evidence="9">
    <location>
        <begin position="3622"/>
        <end position="3641"/>
    </location>
</feature>
<dbReference type="SMART" id="SM00033">
    <property type="entry name" value="CH"/>
    <property type="match status" value="2"/>
</dbReference>
<dbReference type="FunFam" id="1.20.58.60:FF:000135">
    <property type="entry name" value="Spectrin beta chain, non-erythrocytic"/>
    <property type="match status" value="1"/>
</dbReference>
<dbReference type="FunFam" id="1.10.418.10:FF:000001">
    <property type="entry name" value="Actinin alpha 1"/>
    <property type="match status" value="1"/>
</dbReference>
<comment type="caution">
    <text evidence="12">The sequence shown here is derived from an EMBL/GenBank/DDBJ whole genome shotgun (WGS) entry which is preliminary data.</text>
</comment>
<dbReference type="PRINTS" id="PR00683">
    <property type="entry name" value="SPECTRINPH"/>
</dbReference>
<feature type="domain" description="Calponin-homology (CH)" evidence="11">
    <location>
        <begin position="143"/>
        <end position="248"/>
    </location>
</feature>
<evidence type="ECO:0000256" key="3">
    <source>
        <dbReference type="ARBA" id="ARBA00022467"/>
    </source>
</evidence>
<feature type="coiled-coil region" evidence="8">
    <location>
        <begin position="2058"/>
        <end position="2092"/>
    </location>
</feature>
<dbReference type="InterPro" id="IPR001715">
    <property type="entry name" value="CH_dom"/>
</dbReference>
<feature type="coiled-coil region" evidence="8">
    <location>
        <begin position="753"/>
        <end position="780"/>
    </location>
</feature>
<dbReference type="Gene3D" id="2.30.29.30">
    <property type="entry name" value="Pleckstrin-homology domain (PH domain)/Phosphotyrosine-binding domain (PTB)"/>
    <property type="match status" value="1"/>
</dbReference>
<keyword evidence="3" id="KW-0117">Actin capping</keyword>
<feature type="region of interest" description="Disordered" evidence="9">
    <location>
        <begin position="3547"/>
        <end position="3655"/>
    </location>
</feature>
<evidence type="ECO:0000256" key="5">
    <source>
        <dbReference type="ARBA" id="ARBA00022737"/>
    </source>
</evidence>
<proteinExistence type="inferred from homology"/>
<feature type="compositionally biased region" description="Low complexity" evidence="9">
    <location>
        <begin position="3581"/>
        <end position="3617"/>
    </location>
</feature>
<dbReference type="SUPFAM" id="SSF47576">
    <property type="entry name" value="Calponin-homology domain, CH-domain"/>
    <property type="match status" value="1"/>
</dbReference>
<dbReference type="GO" id="GO:0016020">
    <property type="term" value="C:membrane"/>
    <property type="evidence" value="ECO:0007669"/>
    <property type="project" value="UniProtKB-ARBA"/>
</dbReference>
<name>A0A7K4YGK6_BUCAB</name>
<dbReference type="InterPro" id="IPR036872">
    <property type="entry name" value="CH_dom_sf"/>
</dbReference>
<feature type="coiled-coil region" evidence="8">
    <location>
        <begin position="2901"/>
        <end position="2974"/>
    </location>
</feature>
<dbReference type="OrthoDB" id="9942256at2759"/>
<dbReference type="SUPFAM" id="SSF46966">
    <property type="entry name" value="Spectrin repeat"/>
    <property type="match status" value="25"/>
</dbReference>
<dbReference type="FunFam" id="2.30.29.30:FF:000024">
    <property type="entry name" value="Spectrin beta chain"/>
    <property type="match status" value="1"/>
</dbReference>
<feature type="coiled-coil region" evidence="8">
    <location>
        <begin position="1390"/>
        <end position="1443"/>
    </location>
</feature>
<dbReference type="FunFam" id="1.20.58.60:FF:000293">
    <property type="entry name" value="Spectrin, beta, non-erythrocytic 5"/>
    <property type="match status" value="1"/>
</dbReference>
<dbReference type="SMART" id="SM00150">
    <property type="entry name" value="SPEC"/>
    <property type="match status" value="30"/>
</dbReference>
<dbReference type="EMBL" id="VYZL01001814">
    <property type="protein sequence ID" value="NWR58191.1"/>
    <property type="molecule type" value="Genomic_DNA"/>
</dbReference>
<dbReference type="SUPFAM" id="SSF50729">
    <property type="entry name" value="PH domain-like"/>
    <property type="match status" value="1"/>
</dbReference>
<dbReference type="Proteomes" id="UP000551127">
    <property type="component" value="Unassembled WGS sequence"/>
</dbReference>
<dbReference type="FunFam" id="1.20.58.60:FF:000307">
    <property type="entry name" value="Spectrin beta, non-erythrocytic 5"/>
    <property type="match status" value="1"/>
</dbReference>
<keyword evidence="4" id="KW-0963">Cytoplasm</keyword>
<dbReference type="InterPro" id="IPR011993">
    <property type="entry name" value="PH-like_dom_sf"/>
</dbReference>
<evidence type="ECO:0000256" key="9">
    <source>
        <dbReference type="SAM" id="MobiDB-lite"/>
    </source>
</evidence>
<feature type="coiled-coil region" evidence="8">
    <location>
        <begin position="1212"/>
        <end position="1239"/>
    </location>
</feature>
<dbReference type="FunFam" id="1.20.58.60:FF:000309">
    <property type="entry name" value="Spectrin beta non-erythrocytic 5"/>
    <property type="match status" value="1"/>
</dbReference>
<evidence type="ECO:0000259" key="11">
    <source>
        <dbReference type="PROSITE" id="PS50021"/>
    </source>
</evidence>
<dbReference type="PROSITE" id="PS50021">
    <property type="entry name" value="CH"/>
    <property type="match status" value="2"/>
</dbReference>
<dbReference type="InterPro" id="IPR001849">
    <property type="entry name" value="PH_domain"/>
</dbReference>
<dbReference type="Pfam" id="PF00435">
    <property type="entry name" value="Spectrin"/>
    <property type="match status" value="29"/>
</dbReference>
<dbReference type="CDD" id="cd00176">
    <property type="entry name" value="SPEC"/>
    <property type="match status" value="15"/>
</dbReference>
<dbReference type="FunFam" id="1.20.58.60:FF:000191">
    <property type="entry name" value="Spectrin, beta, non-erythrocytic 5"/>
    <property type="match status" value="1"/>
</dbReference>
<sequence>MATEYEKDHIKKLQEQRMSMQKKTFTNWMNNVFFRNNVKAEIEDIYTDLKDGISLMQLLELLSGEALPRPNRGKMRVHFLENNSKAITFLKSKQVQVKVIGPENIVDGDRTLILGLIWIIILRFQISSIKLDKEEFGGRADDLFANEALLLWCQHKTASYSNVNVKDFSKSWSDGLAFNALIHAHRPDLIHYSSLRQDQPIKNLNNAFDVAEKELGISKLLDAEDVAVPAPDERSIMTYVSLYYHYFSRLKQGQTIQKRLTKIVFLLKEIDDLKLLYEQMVSDLLKWIKQKVMELDDRHFPNSLQEMWLLMANFKTFRTVEKPFKYQEKGMIEAHLFNIRTKQRANNQWPYLPPEGRTLQDVEKHWIILEKAEHSRGKALQKEMLRLERLEQLAQRFLKKAALRESYLEDMRKVIGKQDFWPESADRMEAANKKLEAIVADVLPRRERFTALDEMAKVINQENYHGKDQIVKKQNSISKQWQDLLDQLQRRQHSLGKMQEVLGLLRDIDAIMEELKELQVLVNSQDPGKQLPEVVDLLQKHNLVDSQISSYDDRLTHITQRTAEISKDSTVKPEVLYAKVQMLRQLYQNLTALSKSRKSQLEEALKLFEFFRDCKEEESWISEKWKLARTTTLGKDVSQITASIQKHKALEAECQSHRAICADVMRRGWELSQKNPAHQDDILRQTDNLQKLWQQLQDEVANRKSRLQAAALIKQYFADIDEANSWLRERQPLLASKDYGKDESSAEALLHRHLRLDKEIAAYSSEMRRLKEQAEIAAEQAPTAMMKTEPSTDLNQKTTKVSFSRTWTTSETAFPGTSGPDVHFLPENIWKTQDEIDSLYENLQSMAEDRKKALEEMIGYYRFCSSCEEFQSWMKDKENIFRTLQPQADNVEVMQQKYQSFLMELAAGKGQLGDIENLAAKYGKMSPSKYSEIQIWLEEINSRWECMETLKEEKGSELIGVADVRTFLEDCQSVGVLLQDKMVQLRDLEPGNSPAGLESDKRKLSTVEREVLVIDRKIEYLRSVAKSIKDTNPAESRAITEQVENMERLLAKLKLETQKKRDILQQKQNQQSFLQDSRRLLLWAEGIREKLSSEEMGVDVASAEQLLKEHQDLLKEIRSRKERRFVQLEELGLKVVHEQASNGRTVDVHQSMEKLDKEQKELEKMWEQRRKKLQDGLELQKFNREGDRINAALSGHEAFLRGEDLGDHVDAVRSLLKQHQEFEQLLMVLKRRVEALNENGVNLVESRHFASHTIEERMVTLRRRWERLIQSNAKRRQRLLDSLQLQEFNRDTAELLIWMEEKYKIASDESYRDPTNVLRKLKWHEAAEKEMMANEEHFTTLIKKGNQLIQDKHYAAVSIQEKMSELQKKWKELYGKMIERGDKLRQAGQQEQLMELLQDAKKKIEKIEKVLQDSETGHDLRSSRDLLKQHRQLENETRELAEKINSIVSHARKMATNHFDSQRILNETQKYLKRFESLQAPLDERRKLLEAAVDLYEFYHYHDMELNWINERLPIAHSNNCGKSLDVARSLLQKHKELQAEVNAHKQQVQRVLDKGQTMIVDQHPSAQKISEKCQELVTAWQGLEKACETRMKQLQHSVGFQEFLMNTSDLEAWIAEKHPLVTSKDYGKDEDGTLKLLKKHKALEHEIAIYQDLMKQLSESVQKLPLVGSIQYIEVDAPKEQVHSRLQELQELAAARAKKLDETLLLHEFLREYEDLQDWITQQKQTASSEDYGIDYEHVMQLCAKYDTFRHQLEAARKRVVACQQLADNLLNRGHSESREIRQKQKELRNSWEELLEITRLRGEKLRDAEAIHKCYQDLTDALAHIEEKSKSIPDDVAKDMRGVQTQLRNHVALEHELSGNEQQLQELIHSADHVLTHCSKKQMEELKAKQQAIVTYWKALKSKVELRKKLLEQAYKLYQFQAHVWDYFSWTAEIIREMRAKETIRDISTSSLRLTQHQQLLAEIEAREEKYSHVVQLGQSLLQDEKIGSKEIQQKLQALLEEKENVYKEWKQKKEWLEKIHQEQMFYKDWDHLDMLLNSQEIYLKSSDLGSSVDEIEQLIRKHEAFEKLLASQDEKMMSLQEQASRLKKVGGLEGLKVQHKLDAIRERKQQIKDLSQSRREKLQTAILLALFYQNLEEAEDWISERMQKLEDPSIQDPSNLQDKMKLLQKHQVFEAEILANEEIITAVNEKGQALVSKGHPKSGEIGRQVRMLQEHWEKLKRAVAARGKMLEDSRDFLEFLQKVDQVEAWIRDKEVMINVGDVGNDYEHCLQLMKKLNEFRGATSGETTVDDAHIRSINALAMKLERQNKEETKTIYERRKQLNEKWNSFHGNLNAYRKKLEGALEIHALIREIDDITERITEKSVLIQALDYGTDVESVENLIRRHEEMEREISVIKSKMEPLELESFRLSTRNPSINDKLTMKNQEMKNNWLRLQGQAKQRKEKLAASYQLQKFNLEMKEILDWTQNIRGLMEAGGLPKSANEAESMIEEHQDRKATRVERFNFLSNYGQELATSGHYATPEIHQSLSRLQQAWSELIQAWQKQYIKLFQAQDLQKFYGYVEQTESWLSSKEAFLANEDLGDSVSSVESLQRKHTQFEKALEAQMEKIDEMASFAHQLMQNKHYDSDNITNRCQAVLRRKDKLLENAAARRHLLEESRLLQKLLKNSFEVAAWINEKNSIAQDDSWKDPSNLQTKLQKHQTFQAEIMANRNRLDSIKSEGEKMLRERHYAPEAIQARLQEMEELWEELLASCQDKQAKLQDAYKGLHFQRSLEDMEKWLDDVENELKALYSNNDLVVLNSLLKKQEELEEDIAGHRDRLQELVVTVQQFQKEKHFLADELEERVDQLVQRYKSLRDPLQERRRSLEESRLQYQFFQDVDEELAWVHEKLPMASSRDYGQSLATVQSLQEKHQNLENEISSRDALIKAVLSTGQKLVRGGHSASREIMEHLKQLETSVETLKAEAQERRQKLMKSYEAHLFLNELLEVEAWLAERSFILETSDYGKNEESTQALLRKLEATKLDMDGFRPRIEKVQETGASLINKDSPESPAILSKLQGILAGYQTLLQKAETQRKYLQEQFQLYQFEREFQLVDAWFSSKQPVAESDDYGQDLDDVEVLEKKFKDFVNEVKPLGHSKVVSLNELASKLEKEGHNKMDIIQKRTKQINEMWEELCHAIQTRTENLRSARQVHQYDHDVDEVKCWMQEKEAVVDIEDYGYDLPGVQTLLSQLEGVERDLGAIMKELERIRGEAWHLSRTYPQVKENIMERLTDVDECWEKLDKKFLERKARLNQAEQVQLYFNDCRELMGWANEMHALVISEELANDVLGAELLIKRHEEYKREIEKQWLKYEEMQRAGGDLMKNGHFMSVEIDEKLLELSELMKKVKESWDMRKELYEENWEIQLLRRELEQAEAWLAAKESFLSDPSYGDSVSEVEELLKKHHDFEKMLAAQEEKFAQLSRKTKREMNLLKQVDTEESEHKDKGKVLRVPSLKRKPSDKRNTPPKVTETKNAMPLPPVLSSSLSRTAPLETIFSPVEKSPSTFQQFIPGGVPEVPSSRTETKAERRLGETVTPPTPKTVGPQATSLESHSSLSPPLSPTPTSQQRSSSWSESRATGLLTPQENGARGSSFSNLQTKPTAAPPEPGQRSLDKSTNLLLSNSSWEKLENTSLVFASLQHMEGFLEKRDQLLPGRKQPGSRSWKSFYVKLDGLKLDFYSGEKEASKDISTLLSLSISGAKCERLVNYIRKENAFMLRLRDGAEYFFAAPSQTLMEDWLQSLQNNIGHSNRSRSTAMVQHFTPNTETSQRRVLDLPDRDSAERLISKSLLLRRTPSFKIKRERESAEFSRDVKEAGTALTRASITTLNLEQSGNKTKLEAGREK</sequence>
<dbReference type="FunFam" id="1.20.58.60:FF:000013">
    <property type="entry name" value="Spectrin alpha chain, non-erythrocytic 1"/>
    <property type="match status" value="1"/>
</dbReference>
<feature type="coiled-coil region" evidence="8">
    <location>
        <begin position="3439"/>
        <end position="3466"/>
    </location>
</feature>
<dbReference type="FunFam" id="1.20.58.60:FF:000259">
    <property type="entry name" value="Spectrin beta, non-erythrocytic 5"/>
    <property type="match status" value="1"/>
</dbReference>
<organism evidence="12 13">
    <name type="scientific">Bucorvus abyssinicus</name>
    <name type="common">Northern ground-hornbill</name>
    <name type="synonym">Abyssinian ground-hornbill</name>
    <dbReference type="NCBI Taxonomy" id="153643"/>
    <lineage>
        <taxon>Eukaryota</taxon>
        <taxon>Metazoa</taxon>
        <taxon>Chordata</taxon>
        <taxon>Craniata</taxon>
        <taxon>Vertebrata</taxon>
        <taxon>Euteleostomi</taxon>
        <taxon>Archelosauria</taxon>
        <taxon>Archosauria</taxon>
        <taxon>Dinosauria</taxon>
        <taxon>Saurischia</taxon>
        <taxon>Theropoda</taxon>
        <taxon>Coelurosauria</taxon>
        <taxon>Aves</taxon>
        <taxon>Neognathae</taxon>
        <taxon>Neoaves</taxon>
        <taxon>Telluraves</taxon>
        <taxon>Coraciimorphae</taxon>
        <taxon>Bucerotiformes</taxon>
        <taxon>Bucorvidae</taxon>
        <taxon>Bucorvus</taxon>
    </lineage>
</organism>
<dbReference type="PROSITE" id="PS50003">
    <property type="entry name" value="PH_DOMAIN"/>
    <property type="match status" value="1"/>
</dbReference>
<evidence type="ECO:0000256" key="4">
    <source>
        <dbReference type="ARBA" id="ARBA00022490"/>
    </source>
</evidence>
<dbReference type="GO" id="GO:0051693">
    <property type="term" value="P:actin filament capping"/>
    <property type="evidence" value="ECO:0007669"/>
    <property type="project" value="UniProtKB-KW"/>
</dbReference>
<evidence type="ECO:0000256" key="6">
    <source>
        <dbReference type="ARBA" id="ARBA00023203"/>
    </source>
</evidence>
<evidence type="ECO:0000256" key="2">
    <source>
        <dbReference type="ARBA" id="ARBA00006826"/>
    </source>
</evidence>
<feature type="coiled-coil region" evidence="8">
    <location>
        <begin position="1036"/>
        <end position="1070"/>
    </location>
</feature>
<dbReference type="InterPro" id="IPR002017">
    <property type="entry name" value="Spectrin_repeat"/>
</dbReference>
<keyword evidence="7" id="KW-0206">Cytoskeleton</keyword>
<dbReference type="InterPro" id="IPR001589">
    <property type="entry name" value="Actinin_actin-bd_CS"/>
</dbReference>
<feature type="domain" description="Calponin-homology (CH)" evidence="11">
    <location>
        <begin position="19"/>
        <end position="125"/>
    </location>
</feature>
<keyword evidence="13" id="KW-1185">Reference proteome</keyword>
<dbReference type="GO" id="GO:0005543">
    <property type="term" value="F:phospholipid binding"/>
    <property type="evidence" value="ECO:0007669"/>
    <property type="project" value="InterPro"/>
</dbReference>
<dbReference type="Gene3D" id="1.20.58.60">
    <property type="match status" value="23"/>
</dbReference>
<evidence type="ECO:0000256" key="8">
    <source>
        <dbReference type="SAM" id="Coils"/>
    </source>
</evidence>
<dbReference type="FunFam" id="1.20.58.60:FF:000277">
    <property type="entry name" value="Spectrin beta chain, non-erythrocytic"/>
    <property type="match status" value="1"/>
</dbReference>
<dbReference type="FunFam" id="1.20.58.60:FF:000007">
    <property type="entry name" value="Spectrin alpha chain non-erythrocytic 1"/>
    <property type="match status" value="2"/>
</dbReference>
<dbReference type="InterPro" id="IPR001605">
    <property type="entry name" value="PH_dom-spectrin-type"/>
</dbReference>
<feature type="coiled-coil region" evidence="8">
    <location>
        <begin position="2776"/>
        <end position="2861"/>
    </location>
</feature>
<evidence type="ECO:0000313" key="12">
    <source>
        <dbReference type="EMBL" id="NWR58191.1"/>
    </source>
</evidence>
<dbReference type="FunFam" id="1.20.58.60:FF:000017">
    <property type="entry name" value="Spectrin alpha chain, non-erythrocytic 1"/>
    <property type="match status" value="1"/>
</dbReference>
<dbReference type="InterPro" id="IPR018159">
    <property type="entry name" value="Spectrin/alpha-actinin"/>
</dbReference>
<dbReference type="FunFam" id="1.20.58.60:FF:000253">
    <property type="entry name" value="Spectrin beta, non-erythrocytic 5"/>
    <property type="match status" value="1"/>
</dbReference>
<protein>
    <submittedName>
        <fullName evidence="12">SPTN5 protein</fullName>
    </submittedName>
</protein>
<evidence type="ECO:0000256" key="7">
    <source>
        <dbReference type="ARBA" id="ARBA00023212"/>
    </source>
</evidence>
<dbReference type="FunFam" id="1.20.58.60:FF:000011">
    <property type="entry name" value="Spectrin beta chain"/>
    <property type="match status" value="1"/>
</dbReference>
<dbReference type="CDD" id="cd21247">
    <property type="entry name" value="CH_SPTBN5_rpt1"/>
    <property type="match status" value="1"/>
</dbReference>
<reference evidence="12 13" key="1">
    <citation type="submission" date="2019-09" db="EMBL/GenBank/DDBJ databases">
        <title>Bird 10,000 Genomes (B10K) Project - Family phase.</title>
        <authorList>
            <person name="Zhang G."/>
        </authorList>
    </citation>
    <scope>NUCLEOTIDE SEQUENCE [LARGE SCALE GENOMIC DNA]</scope>
    <source>
        <strain evidence="12">B10K-DU-012-80</strain>
    </source>
</reference>
<dbReference type="GO" id="GO:0003779">
    <property type="term" value="F:actin binding"/>
    <property type="evidence" value="ECO:0007669"/>
    <property type="project" value="UniProtKB-KW"/>
</dbReference>
<feature type="coiled-coil region" evidence="8">
    <location>
        <begin position="2382"/>
        <end position="2409"/>
    </location>
</feature>